<accession>A0A803VR72</accession>
<dbReference type="Pfam" id="PF02932">
    <property type="entry name" value="Neur_chan_memb"/>
    <property type="match status" value="2"/>
</dbReference>
<dbReference type="InterPro" id="IPR006029">
    <property type="entry name" value="Neurotrans-gated_channel_TM"/>
</dbReference>
<dbReference type="InterPro" id="IPR006201">
    <property type="entry name" value="Neur_channel"/>
</dbReference>
<feature type="domain" description="Neurotransmitter-gated ion-channel transmembrane" evidence="20">
    <location>
        <begin position="249"/>
        <end position="307"/>
    </location>
</feature>
<feature type="transmembrane region" description="Helical" evidence="18">
    <location>
        <begin position="242"/>
        <end position="266"/>
    </location>
</feature>
<reference evidence="21 22" key="1">
    <citation type="journal article" date="2012" name="Nature">
        <title>The genomic landscape of species divergence in Ficedula flycatchers.</title>
        <authorList>
            <person name="Ellegren H."/>
            <person name="Smeds L."/>
            <person name="Burri R."/>
            <person name="Olason P.I."/>
            <person name="Backstrom N."/>
            <person name="Kawakami T."/>
            <person name="Kunstner A."/>
            <person name="Makinen H."/>
            <person name="Nadachowska-Brzyska K."/>
            <person name="Qvarnstrom A."/>
            <person name="Uebbing S."/>
            <person name="Wolf J.B."/>
        </authorList>
    </citation>
    <scope>NUCLEOTIDE SEQUENCE [LARGE SCALE GENOMIC DNA]</scope>
</reference>
<dbReference type="GO" id="GO:0034707">
    <property type="term" value="C:chloride channel complex"/>
    <property type="evidence" value="ECO:0007669"/>
    <property type="project" value="UniProtKB-KW"/>
</dbReference>
<keyword evidence="10" id="KW-0675">Receptor</keyword>
<keyword evidence="12" id="KW-0325">Glycoprotein</keyword>
<dbReference type="GO" id="GO:0004890">
    <property type="term" value="F:GABA-A receptor activity"/>
    <property type="evidence" value="ECO:0007669"/>
    <property type="project" value="InterPro"/>
</dbReference>
<keyword evidence="8 18" id="KW-0472">Membrane</keyword>
<evidence type="ECO:0000256" key="4">
    <source>
        <dbReference type="ARBA" id="ARBA00022729"/>
    </source>
</evidence>
<dbReference type="PRINTS" id="PR00253">
    <property type="entry name" value="GABAARECEPTR"/>
</dbReference>
<dbReference type="PRINTS" id="PR01160">
    <property type="entry name" value="GABAARBETA"/>
</dbReference>
<dbReference type="CDD" id="cd18999">
    <property type="entry name" value="LGIC_ECD_GABAAR_B"/>
    <property type="match status" value="1"/>
</dbReference>
<dbReference type="PANTHER" id="PTHR18945">
    <property type="entry name" value="NEUROTRANSMITTER GATED ION CHANNEL"/>
    <property type="match status" value="1"/>
</dbReference>
<evidence type="ECO:0000256" key="17">
    <source>
        <dbReference type="ARBA" id="ARBA00034104"/>
    </source>
</evidence>
<evidence type="ECO:0000259" key="19">
    <source>
        <dbReference type="Pfam" id="PF02931"/>
    </source>
</evidence>
<dbReference type="InterPro" id="IPR036734">
    <property type="entry name" value="Neur_chan_lig-bd_sf"/>
</dbReference>
<evidence type="ECO:0000313" key="22">
    <source>
        <dbReference type="Proteomes" id="UP000016665"/>
    </source>
</evidence>
<evidence type="ECO:0000256" key="7">
    <source>
        <dbReference type="ARBA" id="ARBA00023065"/>
    </source>
</evidence>
<feature type="signal peptide" evidence="18">
    <location>
        <begin position="1"/>
        <end position="24"/>
    </location>
</feature>
<reference evidence="21" key="3">
    <citation type="submission" date="2025-09" db="UniProtKB">
        <authorList>
            <consortium name="Ensembl"/>
        </authorList>
    </citation>
    <scope>IDENTIFICATION</scope>
</reference>
<keyword evidence="2" id="KW-1003">Cell membrane</keyword>
<dbReference type="FunFam" id="2.70.170.10:FF:000004">
    <property type="entry name" value="Gamma-aminobutyric acid receptor subunit beta-2 isoform A"/>
    <property type="match status" value="1"/>
</dbReference>
<feature type="domain" description="Neurotransmitter-gated ion-channel ligand-binding" evidence="19">
    <location>
        <begin position="38"/>
        <end position="241"/>
    </location>
</feature>
<dbReference type="InterPro" id="IPR002289">
    <property type="entry name" value="GABAAb_rcpt"/>
</dbReference>
<evidence type="ECO:0000256" key="11">
    <source>
        <dbReference type="ARBA" id="ARBA00023173"/>
    </source>
</evidence>
<proteinExistence type="inferred from homology"/>
<keyword evidence="1 18" id="KW-0813">Transport</keyword>
<keyword evidence="22" id="KW-1185">Reference proteome</keyword>
<feature type="domain" description="Neurotransmitter-gated ion-channel transmembrane" evidence="20">
    <location>
        <begin position="324"/>
        <end position="460"/>
    </location>
</feature>
<evidence type="ECO:0000256" key="3">
    <source>
        <dbReference type="ARBA" id="ARBA00022692"/>
    </source>
</evidence>
<dbReference type="InterPro" id="IPR038050">
    <property type="entry name" value="Neuro_actylchol_rec"/>
</dbReference>
<comment type="caution">
    <text evidence="18">Lacks conserved residue(s) required for the propagation of feature annotation.</text>
</comment>
<dbReference type="GO" id="GO:0045211">
    <property type="term" value="C:postsynaptic membrane"/>
    <property type="evidence" value="ECO:0007669"/>
    <property type="project" value="UniProtKB-SubCell"/>
</dbReference>
<dbReference type="InterPro" id="IPR006202">
    <property type="entry name" value="Neur_chan_lig-bd"/>
</dbReference>
<dbReference type="GeneTree" id="ENSGT00940000154245"/>
<organism evidence="21 22">
    <name type="scientific">Ficedula albicollis</name>
    <name type="common">Collared flycatcher</name>
    <name type="synonym">Muscicapa albicollis</name>
    <dbReference type="NCBI Taxonomy" id="59894"/>
    <lineage>
        <taxon>Eukaryota</taxon>
        <taxon>Metazoa</taxon>
        <taxon>Chordata</taxon>
        <taxon>Craniata</taxon>
        <taxon>Vertebrata</taxon>
        <taxon>Euteleostomi</taxon>
        <taxon>Archelosauria</taxon>
        <taxon>Archosauria</taxon>
        <taxon>Dinosauria</taxon>
        <taxon>Saurischia</taxon>
        <taxon>Theropoda</taxon>
        <taxon>Coelurosauria</taxon>
        <taxon>Aves</taxon>
        <taxon>Neognathae</taxon>
        <taxon>Neoaves</taxon>
        <taxon>Telluraves</taxon>
        <taxon>Australaves</taxon>
        <taxon>Passeriformes</taxon>
        <taxon>Muscicapidae</taxon>
        <taxon>Ficedula</taxon>
    </lineage>
</organism>
<evidence type="ECO:0000256" key="2">
    <source>
        <dbReference type="ARBA" id="ARBA00022475"/>
    </source>
</evidence>
<keyword evidence="5 18" id="KW-1133">Transmembrane helix</keyword>
<feature type="transmembrane region" description="Helical" evidence="18">
    <location>
        <begin position="446"/>
        <end position="463"/>
    </location>
</feature>
<evidence type="ECO:0000256" key="8">
    <source>
        <dbReference type="ARBA" id="ARBA00023136"/>
    </source>
</evidence>
<keyword evidence="11" id="KW-0869">Chloride channel</keyword>
<dbReference type="Pfam" id="PF02931">
    <property type="entry name" value="Neur_chan_LBD"/>
    <property type="match status" value="1"/>
</dbReference>
<evidence type="ECO:0000256" key="16">
    <source>
        <dbReference type="ARBA" id="ARBA00023303"/>
    </source>
</evidence>
<evidence type="ECO:0000256" key="12">
    <source>
        <dbReference type="ARBA" id="ARBA00023180"/>
    </source>
</evidence>
<evidence type="ECO:0000256" key="13">
    <source>
        <dbReference type="ARBA" id="ARBA00023214"/>
    </source>
</evidence>
<keyword evidence="14" id="KW-0628">Postsynaptic cell membrane</keyword>
<evidence type="ECO:0000256" key="15">
    <source>
        <dbReference type="ARBA" id="ARBA00023286"/>
    </source>
</evidence>
<dbReference type="GO" id="GO:0007154">
    <property type="term" value="P:cell communication"/>
    <property type="evidence" value="ECO:0007669"/>
    <property type="project" value="UniProtKB-ARBA"/>
</dbReference>
<evidence type="ECO:0000259" key="20">
    <source>
        <dbReference type="Pfam" id="PF02932"/>
    </source>
</evidence>
<keyword evidence="15" id="KW-1071">Ligand-gated ion channel</keyword>
<comment type="subcellular location">
    <subcellularLocation>
        <location evidence="17">Postsynaptic cell membrane</location>
        <topology evidence="17">Multi-pass membrane protein</topology>
    </subcellularLocation>
</comment>
<keyword evidence="3 18" id="KW-0812">Transmembrane</keyword>
<keyword evidence="9" id="KW-1015">Disulfide bond</keyword>
<keyword evidence="7 18" id="KW-0406">Ion transport</keyword>
<dbReference type="InterPro" id="IPR036719">
    <property type="entry name" value="Neuro-gated_channel_TM_sf"/>
</dbReference>
<sequence>MLRVRKKGYFGIWSFPLIIAAVCAQSVNDPSNMSLVKETVDRLLKGYDIRLRPDFGGPPVAVGMNIDIASIDMVSEVNMDYTLTMYFQQAWRDKRLSYNVIPLNLTLDNRVADQLWVPDTYFLNDKKSFVHGVTVKNRMIRLHPDGTVLYGLRITTTAACMMDLRRYPLDEQNCTLEIESYGYTTDDIEFYWRGGDNAVTGVTKIELPQFSIVDYKLITKNVVFSTGAYPRLSLSFKLKRNIGYFILQTYMPSILITILSWVSFWINYDASAARVALGITTVLTMTTINTHLRETLPKIPYVKAIDMGPQRQKKAAEKAASANNEKLRMDVNKDRRIIGTYHCPEMYSTKMDPHENILLSTLEIKNEMAANEAVMGLGDPRSTMLAYDTSSIQYRKAGLPRHSFGRNALERHVAQKKSRLRRRASQLKITIPDLTDVNAIDRWSRIFFPVVFSFFNIVYWLYYVN</sequence>
<dbReference type="GO" id="GO:0005254">
    <property type="term" value="F:chloride channel activity"/>
    <property type="evidence" value="ECO:0007669"/>
    <property type="project" value="UniProtKB-KW"/>
</dbReference>
<dbReference type="SUPFAM" id="SSF63712">
    <property type="entry name" value="Nicotinic receptor ligand binding domain-like"/>
    <property type="match status" value="1"/>
</dbReference>
<dbReference type="AlphaFoldDB" id="A0A803VR72"/>
<dbReference type="InterPro" id="IPR018000">
    <property type="entry name" value="Neurotransmitter_ion_chnl_CS"/>
</dbReference>
<evidence type="ECO:0000256" key="5">
    <source>
        <dbReference type="ARBA" id="ARBA00022989"/>
    </source>
</evidence>
<dbReference type="PRINTS" id="PR00252">
    <property type="entry name" value="NRIONCHANNEL"/>
</dbReference>
<dbReference type="InterPro" id="IPR006028">
    <property type="entry name" value="GABAA/Glycine_rcpt"/>
</dbReference>
<protein>
    <submittedName>
        <fullName evidence="21">Gamma-aminobutyric acid type A receptor subunit beta2</fullName>
    </submittedName>
</protein>
<evidence type="ECO:0000313" key="21">
    <source>
        <dbReference type="Ensembl" id="ENSFALP00000025228.1"/>
    </source>
</evidence>
<comment type="similarity">
    <text evidence="18">Belongs to the ligand-gated ion channel (TC 1.A.9) family.</text>
</comment>
<dbReference type="NCBIfam" id="TIGR00860">
    <property type="entry name" value="LIC"/>
    <property type="match status" value="1"/>
</dbReference>
<dbReference type="Ensembl" id="ENSFALT00000037582.1">
    <property type="protein sequence ID" value="ENSFALP00000025228.1"/>
    <property type="gene ID" value="ENSFALG00000013511.2"/>
</dbReference>
<name>A0A803VR72_FICAL</name>
<gene>
    <name evidence="21" type="primary">GABRB2</name>
</gene>
<reference evidence="21" key="2">
    <citation type="submission" date="2025-08" db="UniProtKB">
        <authorList>
            <consortium name="Ensembl"/>
        </authorList>
    </citation>
    <scope>IDENTIFICATION</scope>
</reference>
<keyword evidence="13" id="KW-0868">Chloride</keyword>
<keyword evidence="16 18" id="KW-0407">Ion channel</keyword>
<dbReference type="GO" id="GO:0023052">
    <property type="term" value="P:signaling"/>
    <property type="evidence" value="ECO:0007669"/>
    <property type="project" value="UniProtKB-ARBA"/>
</dbReference>
<keyword evidence="6" id="KW-0770">Synapse</keyword>
<dbReference type="Gene3D" id="1.20.58.390">
    <property type="entry name" value="Neurotransmitter-gated ion-channel transmembrane domain"/>
    <property type="match status" value="2"/>
</dbReference>
<keyword evidence="4 18" id="KW-0732">Signal</keyword>
<evidence type="ECO:0000256" key="9">
    <source>
        <dbReference type="ARBA" id="ARBA00023157"/>
    </source>
</evidence>
<dbReference type="PROSITE" id="PS00236">
    <property type="entry name" value="NEUROTR_ION_CHANNEL"/>
    <property type="match status" value="1"/>
</dbReference>
<dbReference type="Gene3D" id="2.70.170.10">
    <property type="entry name" value="Neurotransmitter-gated ion-channel ligand-binding domain"/>
    <property type="match status" value="1"/>
</dbReference>
<evidence type="ECO:0000256" key="14">
    <source>
        <dbReference type="ARBA" id="ARBA00023257"/>
    </source>
</evidence>
<dbReference type="Proteomes" id="UP000016665">
    <property type="component" value="Chromosome 13"/>
</dbReference>
<dbReference type="GO" id="GO:0005230">
    <property type="term" value="F:extracellular ligand-gated monoatomic ion channel activity"/>
    <property type="evidence" value="ECO:0007669"/>
    <property type="project" value="InterPro"/>
</dbReference>
<evidence type="ECO:0000256" key="10">
    <source>
        <dbReference type="ARBA" id="ARBA00023170"/>
    </source>
</evidence>
<feature type="chain" id="PRO_5033106041" evidence="18">
    <location>
        <begin position="25"/>
        <end position="465"/>
    </location>
</feature>
<evidence type="ECO:0000256" key="1">
    <source>
        <dbReference type="ARBA" id="ARBA00022448"/>
    </source>
</evidence>
<evidence type="ECO:0000256" key="6">
    <source>
        <dbReference type="ARBA" id="ARBA00023018"/>
    </source>
</evidence>
<evidence type="ECO:0000256" key="18">
    <source>
        <dbReference type="RuleBase" id="RU000687"/>
    </source>
</evidence>
<dbReference type="SUPFAM" id="SSF90112">
    <property type="entry name" value="Neurotransmitter-gated ion-channel transmembrane pore"/>
    <property type="match status" value="1"/>
</dbReference>